<dbReference type="OrthoDB" id="10059875at2759"/>
<organism evidence="3 4">
    <name type="scientific">Anisodus acutangulus</name>
    <dbReference type="NCBI Taxonomy" id="402998"/>
    <lineage>
        <taxon>Eukaryota</taxon>
        <taxon>Viridiplantae</taxon>
        <taxon>Streptophyta</taxon>
        <taxon>Embryophyta</taxon>
        <taxon>Tracheophyta</taxon>
        <taxon>Spermatophyta</taxon>
        <taxon>Magnoliopsida</taxon>
        <taxon>eudicotyledons</taxon>
        <taxon>Gunneridae</taxon>
        <taxon>Pentapetalae</taxon>
        <taxon>asterids</taxon>
        <taxon>lamiids</taxon>
        <taxon>Solanales</taxon>
        <taxon>Solanaceae</taxon>
        <taxon>Solanoideae</taxon>
        <taxon>Hyoscyameae</taxon>
        <taxon>Anisodus</taxon>
    </lineage>
</organism>
<keyword evidence="1" id="KW-0560">Oxidoreductase</keyword>
<dbReference type="GO" id="GO:0004753">
    <property type="term" value="F:saccharopine dehydrogenase activity"/>
    <property type="evidence" value="ECO:0007669"/>
    <property type="project" value="TreeGrafter"/>
</dbReference>
<feature type="domain" description="Saccharopine dehydrogenase-like C-terminal" evidence="2">
    <location>
        <begin position="13"/>
        <end position="251"/>
    </location>
</feature>
<dbReference type="PANTHER" id="PTHR11133:SF22">
    <property type="entry name" value="ALPHA-AMINOADIPIC SEMIALDEHYDE SYNTHASE, MITOCHONDRIAL"/>
    <property type="match status" value="1"/>
</dbReference>
<dbReference type="EMBL" id="JAJAGQ010000014">
    <property type="protein sequence ID" value="KAJ8543047.1"/>
    <property type="molecule type" value="Genomic_DNA"/>
</dbReference>
<proteinExistence type="predicted"/>
<accession>A0A9Q1R6H2</accession>
<dbReference type="PANTHER" id="PTHR11133">
    <property type="entry name" value="SACCHAROPINE DEHYDROGENASE"/>
    <property type="match status" value="1"/>
</dbReference>
<dbReference type="Gene3D" id="3.40.50.720">
    <property type="entry name" value="NAD(P)-binding Rossmann-like Domain"/>
    <property type="match status" value="1"/>
</dbReference>
<dbReference type="GO" id="GO:0019878">
    <property type="term" value="P:lysine biosynthetic process via aminoadipic acid"/>
    <property type="evidence" value="ECO:0007669"/>
    <property type="project" value="TreeGrafter"/>
</dbReference>
<evidence type="ECO:0000256" key="1">
    <source>
        <dbReference type="ARBA" id="ARBA00023002"/>
    </source>
</evidence>
<comment type="caution">
    <text evidence="3">The sequence shown here is derived from an EMBL/GenBank/DDBJ whole genome shotgun (WGS) entry which is preliminary data.</text>
</comment>
<sequence length="270" mass="30423">MASSLSSDFKYLIKGQRLYDSAAKLRLPDFPAFALECLSNRNSLVYGDLYGIGEEAPTIFRRTLRYEGFSQIMGTLVKMGFFCTESTLILKDGIRPTHSIFSRTYWNQWIDEKYITDRILALGLCKDKDTAVKTTKTIIFLGFQEPTEIPSSCKSPFEVTCLRMQERLAYSKTEQDMVLLHHEVVVDYPDGHAETHRSTFLEFGRTENRKTAMAMALTVGESAATGALLLLANKIKANGVLRPIDPEVYEPGSSAPFVSKFLSREKKMLA</sequence>
<evidence type="ECO:0000313" key="3">
    <source>
        <dbReference type="EMBL" id="KAJ8543047.1"/>
    </source>
</evidence>
<dbReference type="InterPro" id="IPR032095">
    <property type="entry name" value="Sacchrp_dh-like_C"/>
</dbReference>
<dbReference type="Gene3D" id="3.30.360.10">
    <property type="entry name" value="Dihydrodipicolinate Reductase, domain 2"/>
    <property type="match status" value="1"/>
</dbReference>
<protein>
    <recommendedName>
        <fullName evidence="2">Saccharopine dehydrogenase-like C-terminal domain-containing protein</fullName>
    </recommendedName>
</protein>
<evidence type="ECO:0000313" key="4">
    <source>
        <dbReference type="Proteomes" id="UP001152561"/>
    </source>
</evidence>
<dbReference type="Pfam" id="PF16653">
    <property type="entry name" value="Sacchrp_dh_C"/>
    <property type="match status" value="1"/>
</dbReference>
<dbReference type="Gene3D" id="1.10.1870.10">
    <property type="entry name" value="Domain 3, Saccharopine reductase"/>
    <property type="match status" value="1"/>
</dbReference>
<dbReference type="AlphaFoldDB" id="A0A9Q1R6H2"/>
<dbReference type="Proteomes" id="UP001152561">
    <property type="component" value="Unassembled WGS sequence"/>
</dbReference>
<dbReference type="SUPFAM" id="SSF55347">
    <property type="entry name" value="Glyceraldehyde-3-phosphate dehydrogenase-like, C-terminal domain"/>
    <property type="match status" value="1"/>
</dbReference>
<dbReference type="InterPro" id="IPR051168">
    <property type="entry name" value="AASS"/>
</dbReference>
<keyword evidence="4" id="KW-1185">Reference proteome</keyword>
<evidence type="ECO:0000259" key="2">
    <source>
        <dbReference type="Pfam" id="PF16653"/>
    </source>
</evidence>
<reference evidence="4" key="1">
    <citation type="journal article" date="2023" name="Proc. Natl. Acad. Sci. U.S.A.">
        <title>Genomic and structural basis for evolution of tropane alkaloid biosynthesis.</title>
        <authorList>
            <person name="Wanga Y.-J."/>
            <person name="Taina T."/>
            <person name="Yua J.-Y."/>
            <person name="Lia J."/>
            <person name="Xua B."/>
            <person name="Chenc J."/>
            <person name="D'Auriad J.C."/>
            <person name="Huanga J.-P."/>
            <person name="Huanga S.-X."/>
        </authorList>
    </citation>
    <scope>NUCLEOTIDE SEQUENCE [LARGE SCALE GENOMIC DNA]</scope>
    <source>
        <strain evidence="4">cv. KIB-2019</strain>
    </source>
</reference>
<name>A0A9Q1R6H2_9SOLA</name>
<gene>
    <name evidence="3" type="ORF">K7X08_005570</name>
</gene>
<dbReference type="GO" id="GO:0005737">
    <property type="term" value="C:cytoplasm"/>
    <property type="evidence" value="ECO:0007669"/>
    <property type="project" value="TreeGrafter"/>
</dbReference>